<proteinExistence type="predicted"/>
<protein>
    <submittedName>
        <fullName evidence="2">Uncharacterized protein</fullName>
    </submittedName>
</protein>
<evidence type="ECO:0000256" key="1">
    <source>
        <dbReference type="SAM" id="SignalP"/>
    </source>
</evidence>
<dbReference type="AlphaFoldDB" id="A0A6V7W2Q9"/>
<feature type="chain" id="PRO_5027795487" evidence="1">
    <location>
        <begin position="21"/>
        <end position="41"/>
    </location>
</feature>
<accession>A0A6V7W2Q9</accession>
<comment type="caution">
    <text evidence="2">The sequence shown here is derived from an EMBL/GenBank/DDBJ whole genome shotgun (WGS) entry which is preliminary data.</text>
</comment>
<organism evidence="2 3">
    <name type="scientific">Meloidogyne enterolobii</name>
    <name type="common">Root-knot nematode worm</name>
    <name type="synonym">Meloidogyne mayaguensis</name>
    <dbReference type="NCBI Taxonomy" id="390850"/>
    <lineage>
        <taxon>Eukaryota</taxon>
        <taxon>Metazoa</taxon>
        <taxon>Ecdysozoa</taxon>
        <taxon>Nematoda</taxon>
        <taxon>Chromadorea</taxon>
        <taxon>Rhabditida</taxon>
        <taxon>Tylenchina</taxon>
        <taxon>Tylenchomorpha</taxon>
        <taxon>Tylenchoidea</taxon>
        <taxon>Meloidogynidae</taxon>
        <taxon>Meloidogyninae</taxon>
        <taxon>Meloidogyne</taxon>
    </lineage>
</organism>
<gene>
    <name evidence="2" type="ORF">MENT_LOCUS33573</name>
</gene>
<keyword evidence="1" id="KW-0732">Signal</keyword>
<feature type="signal peptide" evidence="1">
    <location>
        <begin position="1"/>
        <end position="20"/>
    </location>
</feature>
<sequence>MHGLIALLLFLIELVIRFKGQESRHHQPYQTCTERSFPHFI</sequence>
<dbReference type="Proteomes" id="UP000580250">
    <property type="component" value="Unassembled WGS sequence"/>
</dbReference>
<name>A0A6V7W2Q9_MELEN</name>
<dbReference type="EMBL" id="CAJEWN010000399">
    <property type="protein sequence ID" value="CAD2181430.1"/>
    <property type="molecule type" value="Genomic_DNA"/>
</dbReference>
<evidence type="ECO:0000313" key="2">
    <source>
        <dbReference type="EMBL" id="CAD2181430.1"/>
    </source>
</evidence>
<evidence type="ECO:0000313" key="3">
    <source>
        <dbReference type="Proteomes" id="UP000580250"/>
    </source>
</evidence>
<reference evidence="2 3" key="1">
    <citation type="submission" date="2020-08" db="EMBL/GenBank/DDBJ databases">
        <authorList>
            <person name="Koutsovoulos G."/>
            <person name="Danchin GJ E."/>
        </authorList>
    </citation>
    <scope>NUCLEOTIDE SEQUENCE [LARGE SCALE GENOMIC DNA]</scope>
</reference>